<dbReference type="Pfam" id="PF17032">
    <property type="entry name" value="Zn_ribbon_15"/>
    <property type="match status" value="1"/>
</dbReference>
<organism evidence="3 4">
    <name type="scientific">Actinomadura alba</name>
    <dbReference type="NCBI Taxonomy" id="406431"/>
    <lineage>
        <taxon>Bacteria</taxon>
        <taxon>Bacillati</taxon>
        <taxon>Actinomycetota</taxon>
        <taxon>Actinomycetes</taxon>
        <taxon>Streptosporangiales</taxon>
        <taxon>Thermomonosporaceae</taxon>
        <taxon>Actinomadura</taxon>
    </lineage>
</organism>
<protein>
    <submittedName>
        <fullName evidence="3">Zinc-ribbon domain-containing protein</fullName>
    </submittedName>
</protein>
<evidence type="ECO:0000313" key="4">
    <source>
        <dbReference type="Proteomes" id="UP000805614"/>
    </source>
</evidence>
<evidence type="ECO:0000259" key="2">
    <source>
        <dbReference type="Pfam" id="PF17032"/>
    </source>
</evidence>
<evidence type="ECO:0000259" key="1">
    <source>
        <dbReference type="Pfam" id="PF05099"/>
    </source>
</evidence>
<dbReference type="SUPFAM" id="SSF158682">
    <property type="entry name" value="TerB-like"/>
    <property type="match status" value="1"/>
</dbReference>
<dbReference type="InterPro" id="IPR007791">
    <property type="entry name" value="DjlA_N"/>
</dbReference>
<name>A0ABR7LGR6_9ACTN</name>
<dbReference type="Gene3D" id="1.10.3680.10">
    <property type="entry name" value="TerB-like"/>
    <property type="match status" value="1"/>
</dbReference>
<dbReference type="CDD" id="cd07177">
    <property type="entry name" value="terB_like"/>
    <property type="match status" value="1"/>
</dbReference>
<dbReference type="Pfam" id="PF05099">
    <property type="entry name" value="TerB"/>
    <property type="match status" value="1"/>
</dbReference>
<evidence type="ECO:0000313" key="3">
    <source>
        <dbReference type="EMBL" id="MBC6463976.1"/>
    </source>
</evidence>
<feature type="domain" description="Zinc-ribbon 15" evidence="2">
    <location>
        <begin position="20"/>
        <end position="67"/>
    </location>
</feature>
<dbReference type="EMBL" id="JABVEC010000001">
    <property type="protein sequence ID" value="MBC6463976.1"/>
    <property type="molecule type" value="Genomic_DNA"/>
</dbReference>
<dbReference type="InterPro" id="IPR031493">
    <property type="entry name" value="Zinc_ribbon_15"/>
</dbReference>
<proteinExistence type="predicted"/>
<dbReference type="InterPro" id="IPR029024">
    <property type="entry name" value="TerB-like"/>
</dbReference>
<keyword evidence="4" id="KW-1185">Reference proteome</keyword>
<dbReference type="RefSeq" id="WP_187240901.1">
    <property type="nucleotide sequence ID" value="NZ_BAAAOK010000015.1"/>
</dbReference>
<reference evidence="3 4" key="1">
    <citation type="submission" date="2020-06" db="EMBL/GenBank/DDBJ databases">
        <title>Actinomadura xiongansis sp. nov., isolated from soil of Baiyangdian.</title>
        <authorList>
            <person name="Zhang X."/>
        </authorList>
    </citation>
    <scope>NUCLEOTIDE SEQUENCE [LARGE SCALE GENOMIC DNA]</scope>
    <source>
        <strain evidence="3 4">HBUM206468</strain>
    </source>
</reference>
<gene>
    <name evidence="3" type="ORF">HKK74_00465</name>
</gene>
<accession>A0ABR7LGR6</accession>
<dbReference type="Proteomes" id="UP000805614">
    <property type="component" value="Unassembled WGS sequence"/>
</dbReference>
<feature type="domain" description="Co-chaperone DjlA N-terminal" evidence="1">
    <location>
        <begin position="124"/>
        <end position="189"/>
    </location>
</feature>
<comment type="caution">
    <text evidence="3">The sequence shown here is derived from an EMBL/GenBank/DDBJ whole genome shotgun (WGS) entry which is preliminary data.</text>
</comment>
<sequence length="204" mass="22321">MLLIFGLSVFFRTVGEGTFHCPNCGGDRRYRRRSARRWFTFFFLPVIPLRRLGEVVECGACRTRFGVSVLRLPTVRQMTEALPAGMRAAVASVLIAGGSADDASRRRAVEAVRGYGDEEYGDEALELALLSSGARLEDEMARAGAQLTVEAKEWFLAQVVRVALADGPLSDDERQALHRVADRLGMTSAHAFGVIVMTEEAASP</sequence>